<dbReference type="Proteomes" id="UP000244060">
    <property type="component" value="Unassembled WGS sequence"/>
</dbReference>
<evidence type="ECO:0000313" key="2">
    <source>
        <dbReference type="Proteomes" id="UP000244060"/>
    </source>
</evidence>
<dbReference type="EMBL" id="QAOT01000050">
    <property type="protein sequence ID" value="PTR06381.1"/>
    <property type="molecule type" value="Genomic_DNA"/>
</dbReference>
<organism evidence="1 2">
    <name type="scientific">Cereibacter azotoformans</name>
    <dbReference type="NCBI Taxonomy" id="43057"/>
    <lineage>
        <taxon>Bacteria</taxon>
        <taxon>Pseudomonadati</taxon>
        <taxon>Pseudomonadota</taxon>
        <taxon>Alphaproteobacteria</taxon>
        <taxon>Rhodobacterales</taxon>
        <taxon>Paracoccaceae</taxon>
        <taxon>Cereibacter</taxon>
    </lineage>
</organism>
<gene>
    <name evidence="1" type="ORF">C8J28_1502</name>
</gene>
<name>A0A2T5JJI3_9RHOB</name>
<dbReference type="Pfam" id="PF20135">
    <property type="entry name" value="DUF6525"/>
    <property type="match status" value="1"/>
</dbReference>
<accession>A0A2T5JJI3</accession>
<dbReference type="AlphaFoldDB" id="A0A2T5JJI3"/>
<comment type="caution">
    <text evidence="1">The sequence shown here is derived from an EMBL/GenBank/DDBJ whole genome shotgun (WGS) entry which is preliminary data.</text>
</comment>
<keyword evidence="2" id="KW-1185">Reference proteome</keyword>
<dbReference type="InterPro" id="IPR045386">
    <property type="entry name" value="DUF6525"/>
</dbReference>
<dbReference type="RefSeq" id="WP_108222774.1">
    <property type="nucleotide sequence ID" value="NZ_CP090022.1"/>
</dbReference>
<evidence type="ECO:0000313" key="1">
    <source>
        <dbReference type="EMBL" id="PTR06381.1"/>
    </source>
</evidence>
<dbReference type="OrthoDB" id="7658988at2"/>
<proteinExistence type="predicted"/>
<sequence>MRRNLRTALRLRGRENAMLAHDRLPPAARIWVTQAVLPWWAASVRRIWTRALAGSGGEAAALAALAAAEAATLAREARRGPSAGC</sequence>
<protein>
    <submittedName>
        <fullName evidence="1">Uncharacterized protein</fullName>
    </submittedName>
</protein>
<reference evidence="1 2" key="1">
    <citation type="submission" date="2018-04" db="EMBL/GenBank/DDBJ databases">
        <title>Genomic Encyclopedia of Type Strains, Phase III (KMG-III): the genomes of soil and plant-associated and newly described type strains.</title>
        <authorList>
            <person name="Whitman W."/>
        </authorList>
    </citation>
    <scope>NUCLEOTIDE SEQUENCE [LARGE SCALE GENOMIC DNA]</scope>
    <source>
        <strain evidence="1 2">KA25</strain>
    </source>
</reference>